<reference evidence="1 2" key="1">
    <citation type="submission" date="2023-03" db="EMBL/GenBank/DDBJ databases">
        <title>Bacillus Genome Sequencing.</title>
        <authorList>
            <person name="Dunlap C."/>
        </authorList>
    </citation>
    <scope>NUCLEOTIDE SEQUENCE [LARGE SCALE GENOMIC DNA]</scope>
    <source>
        <strain evidence="1 2">NRS-1717</strain>
    </source>
</reference>
<evidence type="ECO:0000313" key="2">
    <source>
        <dbReference type="Proteomes" id="UP001342826"/>
    </source>
</evidence>
<name>A0ABU6NXB8_9BACI</name>
<evidence type="ECO:0000313" key="1">
    <source>
        <dbReference type="EMBL" id="MED4401765.1"/>
    </source>
</evidence>
<organism evidence="1 2">
    <name type="scientific">Metabacillus fastidiosus</name>
    <dbReference type="NCBI Taxonomy" id="1458"/>
    <lineage>
        <taxon>Bacteria</taxon>
        <taxon>Bacillati</taxon>
        <taxon>Bacillota</taxon>
        <taxon>Bacilli</taxon>
        <taxon>Bacillales</taxon>
        <taxon>Bacillaceae</taxon>
        <taxon>Metabacillus</taxon>
    </lineage>
</organism>
<dbReference type="Proteomes" id="UP001342826">
    <property type="component" value="Unassembled WGS sequence"/>
</dbReference>
<proteinExistence type="predicted"/>
<dbReference type="RefSeq" id="WP_066234358.1">
    <property type="nucleotide sequence ID" value="NZ_JARTFQ010000006.1"/>
</dbReference>
<dbReference type="GeneID" id="301142791"/>
<gene>
    <name evidence="1" type="ORF">P9271_10595</name>
</gene>
<sequence length="120" mass="13873">MVVYQARVGDGFREKGLKRTNSYFSTPKEAVTEALALKKKIDSLYKNEIKWDYSEEVTGPAEKMKILKGYLSGHEKSKAFYLQIISMKRQEEFSIVPPIKLKNISSDDEKMMTKVVKLFK</sequence>
<protein>
    <recommendedName>
        <fullName evidence="3">WGR domain-containing protein</fullName>
    </recommendedName>
</protein>
<keyword evidence="2" id="KW-1185">Reference proteome</keyword>
<dbReference type="EMBL" id="JARTFS010000006">
    <property type="protein sequence ID" value="MED4401765.1"/>
    <property type="molecule type" value="Genomic_DNA"/>
</dbReference>
<comment type="caution">
    <text evidence="1">The sequence shown here is derived from an EMBL/GenBank/DDBJ whole genome shotgun (WGS) entry which is preliminary data.</text>
</comment>
<accession>A0ABU6NXB8</accession>
<evidence type="ECO:0008006" key="3">
    <source>
        <dbReference type="Google" id="ProtNLM"/>
    </source>
</evidence>